<evidence type="ECO:0000256" key="6">
    <source>
        <dbReference type="SAM" id="MobiDB-lite"/>
    </source>
</evidence>
<dbReference type="GO" id="GO:0005634">
    <property type="term" value="C:nucleus"/>
    <property type="evidence" value="ECO:0007669"/>
    <property type="project" value="UniProtKB-SubCell"/>
</dbReference>
<proteinExistence type="predicted"/>
<dbReference type="SMART" id="SM00353">
    <property type="entry name" value="HLH"/>
    <property type="match status" value="1"/>
</dbReference>
<dbReference type="Gene3D" id="4.10.280.10">
    <property type="entry name" value="Helix-loop-helix DNA-binding domain"/>
    <property type="match status" value="1"/>
</dbReference>
<dbReference type="InterPro" id="IPR011598">
    <property type="entry name" value="bHLH_dom"/>
</dbReference>
<reference evidence="9" key="1">
    <citation type="submission" date="2024-07" db="EMBL/GenBank/DDBJ databases">
        <title>Two chromosome-level genome assemblies of Korean endemic species Abeliophyllum distichum and Forsythia ovata (Oleaceae).</title>
        <authorList>
            <person name="Jang H."/>
        </authorList>
    </citation>
    <scope>NUCLEOTIDE SEQUENCE [LARGE SCALE GENOMIC DNA]</scope>
</reference>
<sequence length="535" mass="60272">MDSIFQQGERDRTAFLRHMMQSFGCSYICLWSFLPQPSKCLKYLDGLYHEQINQASSSSGTSLARRLFEAYCQSVHYVDNGRVPGFAFKNNLPYMELNLQDLQRLASNEVQLQFYREAGIKTVVLMGCATGEIELGMSGDTQVDLEMEVKNWFPHDLSRQVAPGEVPQPTDQTRASSSSSSLRSLSVDSSEYSSLFFNIPASSFGPPEAPKKLLVENTKALGLLSVPLASVTTSPLHEAIHSLSQMRNIQFPTIESDDAAMTKAILAVLSSPATASSSSYQTTQNMLHIPPISHNPSAFSSYRQGLSHTLMPIASKTNKKQNLFRRAMLFFRNLDIIRRQQEQVQVGNRPTTTQLHHMISERRRREKLNESFQVLRSFLPTGSKKDKASVLNNTVEYMSSLKKQVEELSKKNQMLEAQLLPPRSESTGHDDSSVERQTNVRITRVSTSTSESRMLDVNVTINGECSMLDLVIRIMEFLKLQNNLSLMSVEANTRPMGESTNSVHGIMFRLKIERDDFDQSSFQEALKRVIDEVTR</sequence>
<feature type="region of interest" description="Disordered" evidence="6">
    <location>
        <begin position="160"/>
        <end position="182"/>
    </location>
</feature>
<keyword evidence="4" id="KW-0539">Nucleus</keyword>
<keyword evidence="9" id="KW-1185">Reference proteome</keyword>
<dbReference type="InterPro" id="IPR055477">
    <property type="entry name" value="DUF7049"/>
</dbReference>
<gene>
    <name evidence="8" type="ORF">Adt_33107</name>
</gene>
<comment type="caution">
    <text evidence="8">The sequence shown here is derived from an EMBL/GenBank/DDBJ whole genome shotgun (WGS) entry which is preliminary data.</text>
</comment>
<evidence type="ECO:0000256" key="1">
    <source>
        <dbReference type="ARBA" id="ARBA00004123"/>
    </source>
</evidence>
<dbReference type="SUPFAM" id="SSF47459">
    <property type="entry name" value="HLH, helix-loop-helix DNA-binding domain"/>
    <property type="match status" value="1"/>
</dbReference>
<dbReference type="PROSITE" id="PS50888">
    <property type="entry name" value="BHLH"/>
    <property type="match status" value="1"/>
</dbReference>
<dbReference type="InterPro" id="IPR036638">
    <property type="entry name" value="HLH_DNA-bd_sf"/>
</dbReference>
<evidence type="ECO:0000313" key="8">
    <source>
        <dbReference type="EMBL" id="KAL2480141.1"/>
    </source>
</evidence>
<evidence type="ECO:0000313" key="9">
    <source>
        <dbReference type="Proteomes" id="UP001604336"/>
    </source>
</evidence>
<dbReference type="InterPro" id="IPR044658">
    <property type="entry name" value="bHLH92/bHLH041-like"/>
</dbReference>
<dbReference type="EMBL" id="JBFOLK010000010">
    <property type="protein sequence ID" value="KAL2480141.1"/>
    <property type="molecule type" value="Genomic_DNA"/>
</dbReference>
<protein>
    <submittedName>
        <fullName evidence="8">Transcription factor bHLH</fullName>
    </submittedName>
</protein>
<dbReference type="Pfam" id="PF23132">
    <property type="entry name" value="DUF7049"/>
    <property type="match status" value="1"/>
</dbReference>
<dbReference type="CDD" id="cd11393">
    <property type="entry name" value="bHLH_AtbHLH_like"/>
    <property type="match status" value="1"/>
</dbReference>
<dbReference type="PANTHER" id="PTHR46665:SF1">
    <property type="entry name" value="SPERMATOGENESIS- AND OOGENESIS-SPECIFIC BASIC HELIX-LOOP-HELIX-CONTAINING PROTEIN 1"/>
    <property type="match status" value="1"/>
</dbReference>
<keyword evidence="3" id="KW-0804">Transcription</keyword>
<evidence type="ECO:0000259" key="7">
    <source>
        <dbReference type="PROSITE" id="PS50888"/>
    </source>
</evidence>
<evidence type="ECO:0000256" key="5">
    <source>
        <dbReference type="SAM" id="Coils"/>
    </source>
</evidence>
<evidence type="ECO:0000256" key="2">
    <source>
        <dbReference type="ARBA" id="ARBA00023015"/>
    </source>
</evidence>
<feature type="coiled-coil region" evidence="5">
    <location>
        <begin position="391"/>
        <end position="418"/>
    </location>
</feature>
<dbReference type="Proteomes" id="UP001604336">
    <property type="component" value="Unassembled WGS sequence"/>
</dbReference>
<name>A0ABD1QVA6_9LAMI</name>
<evidence type="ECO:0000256" key="4">
    <source>
        <dbReference type="ARBA" id="ARBA00023242"/>
    </source>
</evidence>
<comment type="subcellular location">
    <subcellularLocation>
        <location evidence="1">Nucleus</location>
    </subcellularLocation>
</comment>
<keyword evidence="2" id="KW-0805">Transcription regulation</keyword>
<dbReference type="Pfam" id="PF23133">
    <property type="entry name" value="DUF7050"/>
    <property type="match status" value="1"/>
</dbReference>
<organism evidence="8 9">
    <name type="scientific">Abeliophyllum distichum</name>
    <dbReference type="NCBI Taxonomy" id="126358"/>
    <lineage>
        <taxon>Eukaryota</taxon>
        <taxon>Viridiplantae</taxon>
        <taxon>Streptophyta</taxon>
        <taxon>Embryophyta</taxon>
        <taxon>Tracheophyta</taxon>
        <taxon>Spermatophyta</taxon>
        <taxon>Magnoliopsida</taxon>
        <taxon>eudicotyledons</taxon>
        <taxon>Gunneridae</taxon>
        <taxon>Pentapetalae</taxon>
        <taxon>asterids</taxon>
        <taxon>lamiids</taxon>
        <taxon>Lamiales</taxon>
        <taxon>Oleaceae</taxon>
        <taxon>Forsythieae</taxon>
        <taxon>Abeliophyllum</taxon>
    </lineage>
</organism>
<dbReference type="InterPro" id="IPR055478">
    <property type="entry name" value="DUF7050"/>
</dbReference>
<feature type="domain" description="BHLH" evidence="7">
    <location>
        <begin position="352"/>
        <end position="401"/>
    </location>
</feature>
<keyword evidence="5" id="KW-0175">Coiled coil</keyword>
<accession>A0ABD1QVA6</accession>
<dbReference type="InterPro" id="IPR045239">
    <property type="entry name" value="bHLH95_bHLH"/>
</dbReference>
<dbReference type="AlphaFoldDB" id="A0ABD1QVA6"/>
<evidence type="ECO:0000256" key="3">
    <source>
        <dbReference type="ARBA" id="ARBA00023163"/>
    </source>
</evidence>
<dbReference type="Pfam" id="PF00010">
    <property type="entry name" value="HLH"/>
    <property type="match status" value="1"/>
</dbReference>
<dbReference type="PANTHER" id="PTHR46665">
    <property type="entry name" value="TRANSCRIPTION FACTOR BHLH041-RELATED-RELATED"/>
    <property type="match status" value="1"/>
</dbReference>